<keyword evidence="3 6" id="KW-0812">Transmembrane</keyword>
<comment type="subcellular location">
    <subcellularLocation>
        <location evidence="1">Cell membrane</location>
        <topology evidence="1">Multi-pass membrane protein</topology>
    </subcellularLocation>
</comment>
<evidence type="ECO:0000256" key="3">
    <source>
        <dbReference type="ARBA" id="ARBA00022692"/>
    </source>
</evidence>
<keyword evidence="2" id="KW-1003">Cell membrane</keyword>
<organism evidence="8 9">
    <name type="scientific">Novosphingobium nitrogenifigens DSM 19370</name>
    <dbReference type="NCBI Taxonomy" id="983920"/>
    <lineage>
        <taxon>Bacteria</taxon>
        <taxon>Pseudomonadati</taxon>
        <taxon>Pseudomonadota</taxon>
        <taxon>Alphaproteobacteria</taxon>
        <taxon>Sphingomonadales</taxon>
        <taxon>Sphingomonadaceae</taxon>
        <taxon>Novosphingobium</taxon>
    </lineage>
</organism>
<proteinExistence type="predicted"/>
<comment type="caution">
    <text evidence="8">The sequence shown here is derived from an EMBL/GenBank/DDBJ whole genome shotgun (WGS) entry which is preliminary data.</text>
</comment>
<keyword evidence="4 6" id="KW-1133">Transmembrane helix</keyword>
<feature type="transmembrane region" description="Helical" evidence="6">
    <location>
        <begin position="302"/>
        <end position="324"/>
    </location>
</feature>
<protein>
    <submittedName>
        <fullName evidence="8">Type II secretion system protein</fullName>
    </submittedName>
</protein>
<feature type="domain" description="Type II secretion system protein GspF" evidence="7">
    <location>
        <begin position="195"/>
        <end position="323"/>
    </location>
</feature>
<sequence length="339" mass="37154">MSAFSSAPVHHGPTLLGVDVVFVGTVLAGLAAVAVVLAIYAAVTVRDPMAKRVKSLNERREELKAGIVVAASKKRTSIVRRNETTDRIRSILERLRVLQDSQLATAQQKLAQAGIRKKEWGVAVIFGRMIGPMVLGGLAALFIYGLNYFPTWPDYKKFGAFAVMVLAGYKGPDVFVANLIGKRTNAIRKGLPDALDLLVICAEAGLTIDAAFSRVARELGRAYPELGDEFSLTAIELSFLTERRSAFENLAYRVNLESMRGVVTTMIQTERYGTPLASALRVLSAEFRNERMMRAEEKAARLPAIMTIPLILFILPTLFVVILGPAACSLSDNFIHRKM</sequence>
<dbReference type="Proteomes" id="UP000004728">
    <property type="component" value="Unassembled WGS sequence"/>
</dbReference>
<accession>F1ZDG4</accession>
<dbReference type="PANTHER" id="PTHR35007:SF2">
    <property type="entry name" value="PILUS ASSEMBLE PROTEIN"/>
    <property type="match status" value="1"/>
</dbReference>
<name>F1ZDG4_9SPHN</name>
<feature type="transmembrane region" description="Helical" evidence="6">
    <location>
        <begin position="125"/>
        <end position="146"/>
    </location>
</feature>
<evidence type="ECO:0000256" key="5">
    <source>
        <dbReference type="ARBA" id="ARBA00023136"/>
    </source>
</evidence>
<dbReference type="eggNOG" id="COG2064">
    <property type="taxonomic scope" value="Bacteria"/>
</dbReference>
<dbReference type="RefSeq" id="WP_008071693.1">
    <property type="nucleotide sequence ID" value="NZ_AQWK01000004.1"/>
</dbReference>
<dbReference type="STRING" id="983920.Y88_3604"/>
<dbReference type="GO" id="GO:0005886">
    <property type="term" value="C:plasma membrane"/>
    <property type="evidence" value="ECO:0007669"/>
    <property type="project" value="UniProtKB-SubCell"/>
</dbReference>
<evidence type="ECO:0000256" key="2">
    <source>
        <dbReference type="ARBA" id="ARBA00022475"/>
    </source>
</evidence>
<feature type="transmembrane region" description="Helical" evidence="6">
    <location>
        <begin position="158"/>
        <end position="180"/>
    </location>
</feature>
<evidence type="ECO:0000256" key="4">
    <source>
        <dbReference type="ARBA" id="ARBA00022989"/>
    </source>
</evidence>
<evidence type="ECO:0000256" key="6">
    <source>
        <dbReference type="SAM" id="Phobius"/>
    </source>
</evidence>
<feature type="transmembrane region" description="Helical" evidence="6">
    <location>
        <begin position="20"/>
        <end position="43"/>
    </location>
</feature>
<gene>
    <name evidence="8" type="ORF">Y88_3604</name>
</gene>
<dbReference type="Pfam" id="PF00482">
    <property type="entry name" value="T2SSF"/>
    <property type="match status" value="1"/>
</dbReference>
<evidence type="ECO:0000313" key="8">
    <source>
        <dbReference type="EMBL" id="EGD57295.1"/>
    </source>
</evidence>
<dbReference type="PANTHER" id="PTHR35007">
    <property type="entry name" value="INTEGRAL MEMBRANE PROTEIN-RELATED"/>
    <property type="match status" value="1"/>
</dbReference>
<evidence type="ECO:0000256" key="1">
    <source>
        <dbReference type="ARBA" id="ARBA00004651"/>
    </source>
</evidence>
<keyword evidence="5 6" id="KW-0472">Membrane</keyword>
<dbReference type="OrthoDB" id="9810662at2"/>
<dbReference type="AlphaFoldDB" id="F1ZDG4"/>
<evidence type="ECO:0000313" key="9">
    <source>
        <dbReference type="Proteomes" id="UP000004728"/>
    </source>
</evidence>
<evidence type="ECO:0000259" key="7">
    <source>
        <dbReference type="Pfam" id="PF00482"/>
    </source>
</evidence>
<dbReference type="EMBL" id="AEWJ01000065">
    <property type="protein sequence ID" value="EGD57295.1"/>
    <property type="molecule type" value="Genomic_DNA"/>
</dbReference>
<keyword evidence="9" id="KW-1185">Reference proteome</keyword>
<dbReference type="InterPro" id="IPR018076">
    <property type="entry name" value="T2SS_GspF_dom"/>
</dbReference>
<dbReference type="HOGENOM" id="CLU_056917_0_0_5"/>
<dbReference type="InParanoid" id="F1ZDG4"/>
<reference evidence="8 9" key="1">
    <citation type="journal article" date="2012" name="J. Bacteriol.">
        <title>Draft Genome Sequence of Novosphingobium nitrogenifigens Y88T.</title>
        <authorList>
            <person name="Strabala T.J."/>
            <person name="Macdonald L."/>
            <person name="Liu V."/>
            <person name="Smit A.M."/>
        </authorList>
    </citation>
    <scope>NUCLEOTIDE SEQUENCE [LARGE SCALE GENOMIC DNA]</scope>
    <source>
        <strain evidence="8 9">DSM 19370</strain>
    </source>
</reference>